<dbReference type="EMBL" id="JBHSAX010000017">
    <property type="protein sequence ID" value="MFC3964529.1"/>
    <property type="molecule type" value="Genomic_DNA"/>
</dbReference>
<accession>A0ABV8DXF6</accession>
<organism evidence="1 2">
    <name type="scientific">Nocardia jiangsuensis</name>
    <dbReference type="NCBI Taxonomy" id="1691563"/>
    <lineage>
        <taxon>Bacteria</taxon>
        <taxon>Bacillati</taxon>
        <taxon>Actinomycetota</taxon>
        <taxon>Actinomycetes</taxon>
        <taxon>Mycobacteriales</taxon>
        <taxon>Nocardiaceae</taxon>
        <taxon>Nocardia</taxon>
    </lineage>
</organism>
<name>A0ABV8DXF6_9NOCA</name>
<keyword evidence="2" id="KW-1185">Reference proteome</keyword>
<gene>
    <name evidence="1" type="ORF">ACFO0B_21310</name>
</gene>
<dbReference type="RefSeq" id="WP_378614283.1">
    <property type="nucleotide sequence ID" value="NZ_JBHSAX010000017.1"/>
</dbReference>
<proteinExistence type="predicted"/>
<evidence type="ECO:0000313" key="1">
    <source>
        <dbReference type="EMBL" id="MFC3964529.1"/>
    </source>
</evidence>
<comment type="caution">
    <text evidence="1">The sequence shown here is derived from an EMBL/GenBank/DDBJ whole genome shotgun (WGS) entry which is preliminary data.</text>
</comment>
<evidence type="ECO:0000313" key="2">
    <source>
        <dbReference type="Proteomes" id="UP001595696"/>
    </source>
</evidence>
<sequence length="51" mass="5435">MFGPKPGGRGSAARKDRTLLLPILLLLMFELVLGKSLTPPGGPRRSTASCR</sequence>
<reference evidence="2" key="1">
    <citation type="journal article" date="2019" name="Int. J. Syst. Evol. Microbiol.">
        <title>The Global Catalogue of Microorganisms (GCM) 10K type strain sequencing project: providing services to taxonomists for standard genome sequencing and annotation.</title>
        <authorList>
            <consortium name="The Broad Institute Genomics Platform"/>
            <consortium name="The Broad Institute Genome Sequencing Center for Infectious Disease"/>
            <person name="Wu L."/>
            <person name="Ma J."/>
        </authorList>
    </citation>
    <scope>NUCLEOTIDE SEQUENCE [LARGE SCALE GENOMIC DNA]</scope>
    <source>
        <strain evidence="2">CGMCC 4.7330</strain>
    </source>
</reference>
<dbReference type="Proteomes" id="UP001595696">
    <property type="component" value="Unassembled WGS sequence"/>
</dbReference>
<protein>
    <submittedName>
        <fullName evidence="1">Uncharacterized protein</fullName>
    </submittedName>
</protein>